<keyword evidence="10" id="KW-0443">Lipid metabolism</keyword>
<evidence type="ECO:0000256" key="7">
    <source>
        <dbReference type="ARBA" id="ARBA00022692"/>
    </source>
</evidence>
<gene>
    <name evidence="15" type="ORF">A2151_06710</name>
</gene>
<keyword evidence="7 13" id="KW-0812">Transmembrane</keyword>
<dbReference type="STRING" id="1817760.A2151_06710"/>
<dbReference type="EMBL" id="MFSU01000003">
    <property type="protein sequence ID" value="OGI49198.1"/>
    <property type="molecule type" value="Genomic_DNA"/>
</dbReference>
<feature type="transmembrane region" description="Helical" evidence="13">
    <location>
        <begin position="115"/>
        <end position="133"/>
    </location>
</feature>
<evidence type="ECO:0000313" key="15">
    <source>
        <dbReference type="EMBL" id="OGI49198.1"/>
    </source>
</evidence>
<evidence type="ECO:0000256" key="13">
    <source>
        <dbReference type="SAM" id="Phobius"/>
    </source>
</evidence>
<feature type="domain" description="EamA" evidence="14">
    <location>
        <begin position="145"/>
        <end position="282"/>
    </location>
</feature>
<keyword evidence="11 13" id="KW-0472">Membrane</keyword>
<protein>
    <recommendedName>
        <fullName evidence="14">EamA domain-containing protein</fullName>
    </recommendedName>
</protein>
<keyword evidence="3" id="KW-1003">Cell membrane</keyword>
<dbReference type="SUPFAM" id="SSF103481">
    <property type="entry name" value="Multidrug resistance efflux transporter EmrE"/>
    <property type="match status" value="2"/>
</dbReference>
<dbReference type="InterPro" id="IPR000620">
    <property type="entry name" value="EamA_dom"/>
</dbReference>
<dbReference type="Gene3D" id="1.10.3730.20">
    <property type="match status" value="2"/>
</dbReference>
<feature type="transmembrane region" description="Helical" evidence="13">
    <location>
        <begin position="145"/>
        <end position="161"/>
    </location>
</feature>
<dbReference type="GO" id="GO:0022857">
    <property type="term" value="F:transmembrane transporter activity"/>
    <property type="evidence" value="ECO:0007669"/>
    <property type="project" value="InterPro"/>
</dbReference>
<feature type="transmembrane region" description="Helical" evidence="13">
    <location>
        <begin position="264"/>
        <end position="282"/>
    </location>
</feature>
<keyword evidence="8" id="KW-0448">Lipopolysaccharide biosynthesis</keyword>
<evidence type="ECO:0000256" key="8">
    <source>
        <dbReference type="ARBA" id="ARBA00022985"/>
    </source>
</evidence>
<dbReference type="PANTHER" id="PTHR30561:SF1">
    <property type="entry name" value="MULTIDRUG TRANSPORTER EMRE"/>
    <property type="match status" value="1"/>
</dbReference>
<comment type="subcellular location">
    <subcellularLocation>
        <location evidence="1">Cell membrane</location>
        <topology evidence="1">Multi-pass membrane protein</topology>
    </subcellularLocation>
</comment>
<comment type="caution">
    <text evidence="15">The sequence shown here is derived from an EMBL/GenBank/DDBJ whole genome shotgun (WGS) entry which is preliminary data.</text>
</comment>
<evidence type="ECO:0000256" key="2">
    <source>
        <dbReference type="ARBA" id="ARBA00022448"/>
    </source>
</evidence>
<evidence type="ECO:0000259" key="14">
    <source>
        <dbReference type="Pfam" id="PF00892"/>
    </source>
</evidence>
<evidence type="ECO:0000256" key="1">
    <source>
        <dbReference type="ARBA" id="ARBA00004651"/>
    </source>
</evidence>
<feature type="transmembrane region" description="Helical" evidence="13">
    <location>
        <begin position="33"/>
        <end position="53"/>
    </location>
</feature>
<feature type="transmembrane region" description="Helical" evidence="13">
    <location>
        <begin position="237"/>
        <end position="257"/>
    </location>
</feature>
<dbReference type="GO" id="GO:0009245">
    <property type="term" value="P:lipid A biosynthetic process"/>
    <property type="evidence" value="ECO:0007669"/>
    <property type="project" value="UniProtKB-KW"/>
</dbReference>
<dbReference type="GO" id="GO:0009103">
    <property type="term" value="P:lipopolysaccharide biosynthetic process"/>
    <property type="evidence" value="ECO:0007669"/>
    <property type="project" value="UniProtKB-KW"/>
</dbReference>
<dbReference type="InterPro" id="IPR037185">
    <property type="entry name" value="EmrE-like"/>
</dbReference>
<name>A0A1F6TVM1_9PROT</name>
<organism evidence="15 16">
    <name type="scientific">Candidatus Muproteobacteria bacterium RBG_16_65_34</name>
    <dbReference type="NCBI Taxonomy" id="1817760"/>
    <lineage>
        <taxon>Bacteria</taxon>
        <taxon>Pseudomonadati</taxon>
        <taxon>Pseudomonadota</taxon>
        <taxon>Candidatus Muproteobacteria</taxon>
    </lineage>
</organism>
<evidence type="ECO:0000256" key="11">
    <source>
        <dbReference type="ARBA" id="ARBA00023136"/>
    </source>
</evidence>
<dbReference type="InterPro" id="IPR000390">
    <property type="entry name" value="Small_drug/metabolite_transptr"/>
</dbReference>
<evidence type="ECO:0000256" key="4">
    <source>
        <dbReference type="ARBA" id="ARBA00022516"/>
    </source>
</evidence>
<evidence type="ECO:0000256" key="9">
    <source>
        <dbReference type="ARBA" id="ARBA00022989"/>
    </source>
</evidence>
<evidence type="ECO:0000256" key="6">
    <source>
        <dbReference type="ARBA" id="ARBA00022556"/>
    </source>
</evidence>
<evidence type="ECO:0000256" key="10">
    <source>
        <dbReference type="ARBA" id="ARBA00023098"/>
    </source>
</evidence>
<comment type="similarity">
    <text evidence="12">Belongs to the drug/metabolite transporter (DMT) superfamily. Small multidrug resistance (SMR) (TC 2.A.7.1) family.</text>
</comment>
<feature type="transmembrane region" description="Helical" evidence="13">
    <location>
        <begin position="62"/>
        <end position="84"/>
    </location>
</feature>
<keyword evidence="2" id="KW-0813">Transport</keyword>
<accession>A0A1F6TVM1</accession>
<keyword evidence="4" id="KW-0444">Lipid biosynthesis</keyword>
<evidence type="ECO:0000313" key="16">
    <source>
        <dbReference type="Proteomes" id="UP000178885"/>
    </source>
</evidence>
<keyword evidence="6" id="KW-0441">Lipid A biosynthesis</keyword>
<dbReference type="GO" id="GO:0005886">
    <property type="term" value="C:plasma membrane"/>
    <property type="evidence" value="ECO:0007669"/>
    <property type="project" value="UniProtKB-SubCell"/>
</dbReference>
<evidence type="ECO:0000256" key="12">
    <source>
        <dbReference type="ARBA" id="ARBA00038032"/>
    </source>
</evidence>
<proteinExistence type="inferred from homology"/>
<reference evidence="15 16" key="1">
    <citation type="journal article" date="2016" name="Nat. Commun.">
        <title>Thousands of microbial genomes shed light on interconnected biogeochemical processes in an aquifer system.</title>
        <authorList>
            <person name="Anantharaman K."/>
            <person name="Brown C.T."/>
            <person name="Hug L.A."/>
            <person name="Sharon I."/>
            <person name="Castelle C.J."/>
            <person name="Probst A.J."/>
            <person name="Thomas B.C."/>
            <person name="Singh A."/>
            <person name="Wilkins M.J."/>
            <person name="Karaoz U."/>
            <person name="Brodie E.L."/>
            <person name="Williams K.H."/>
            <person name="Hubbard S.S."/>
            <person name="Banfield J.F."/>
        </authorList>
    </citation>
    <scope>NUCLEOTIDE SEQUENCE [LARGE SCALE GENOMIC DNA]</scope>
</reference>
<dbReference type="PANTHER" id="PTHR30561">
    <property type="entry name" value="SMR FAMILY PROTON-DEPENDENT DRUG EFFLUX TRANSPORTER SUGE"/>
    <property type="match status" value="1"/>
</dbReference>
<keyword evidence="5" id="KW-0997">Cell inner membrane</keyword>
<keyword evidence="9 13" id="KW-1133">Transmembrane helix</keyword>
<evidence type="ECO:0000256" key="5">
    <source>
        <dbReference type="ARBA" id="ARBA00022519"/>
    </source>
</evidence>
<evidence type="ECO:0000256" key="3">
    <source>
        <dbReference type="ARBA" id="ARBA00022475"/>
    </source>
</evidence>
<feature type="transmembrane region" description="Helical" evidence="13">
    <location>
        <begin position="213"/>
        <end position="231"/>
    </location>
</feature>
<dbReference type="Proteomes" id="UP000178885">
    <property type="component" value="Unassembled WGS sequence"/>
</dbReference>
<sequence>MPTLAMAALALSVLLHVAWNLTARHTEPDRRFLWWALLAFLALVGPWSIAALISEAAWSWRLALLLAVTCVAEAAYFVALGIAYRHAPVPLVYPIARSSPILIALWTTQLFGERLPASGWLGIALSVAGVLWLATTARGGAPARALPWALAAALATSIYSTSNKLAVAALPSYATQIGYVSVSFIAAWLALSWENHRQLGHWIPKAAPHPAKWIVGGLFIGNAYALVIYAMQFIPAAYAVAFTNAGIVLASVIAMTCFKERIQWRARLAAMVTICLGLWMLTLA</sequence>
<feature type="transmembrane region" description="Helical" evidence="13">
    <location>
        <begin position="173"/>
        <end position="193"/>
    </location>
</feature>
<dbReference type="AlphaFoldDB" id="A0A1F6TVM1"/>
<dbReference type="Pfam" id="PF00892">
    <property type="entry name" value="EamA"/>
    <property type="match status" value="1"/>
</dbReference>